<dbReference type="RefSeq" id="WP_268924504.1">
    <property type="nucleotide sequence ID" value="NZ_JAPTGB010000005.1"/>
</dbReference>
<dbReference type="InterPro" id="IPR051720">
    <property type="entry name" value="rRNA_MeTrfase/Polyamine_Synth"/>
</dbReference>
<organism evidence="4 5">
    <name type="scientific">Methanocorpusculum petauri</name>
    <dbReference type="NCBI Taxonomy" id="3002863"/>
    <lineage>
        <taxon>Archaea</taxon>
        <taxon>Methanobacteriati</taxon>
        <taxon>Methanobacteriota</taxon>
        <taxon>Stenosarchaea group</taxon>
        <taxon>Methanomicrobia</taxon>
        <taxon>Methanomicrobiales</taxon>
        <taxon>Methanocorpusculaceae</taxon>
        <taxon>Methanocorpusculum</taxon>
    </lineage>
</organism>
<dbReference type="PANTHER" id="PTHR23290">
    <property type="entry name" value="RRNA N6-ADENOSINE-METHYLTRANSFERASE METTL5"/>
    <property type="match status" value="1"/>
</dbReference>
<dbReference type="PROSITE" id="PS00092">
    <property type="entry name" value="N6_MTASE"/>
    <property type="match status" value="1"/>
</dbReference>
<dbReference type="PANTHER" id="PTHR23290:SF0">
    <property type="entry name" value="RRNA N6-ADENOSINE-METHYLTRANSFERASE METTL5"/>
    <property type="match status" value="1"/>
</dbReference>
<comment type="caution">
    <text evidence="4">The sequence shown here is derived from an EMBL/GenBank/DDBJ whole genome shotgun (WGS) entry which is preliminary data.</text>
</comment>
<dbReference type="Proteomes" id="UP001141422">
    <property type="component" value="Unassembled WGS sequence"/>
</dbReference>
<dbReference type="Gene3D" id="3.40.50.150">
    <property type="entry name" value="Vaccinia Virus protein VP39"/>
    <property type="match status" value="1"/>
</dbReference>
<evidence type="ECO:0000256" key="1">
    <source>
        <dbReference type="ARBA" id="ARBA00009741"/>
    </source>
</evidence>
<sequence length="200" mass="21438">MKLRQLEMQLQKVRGFSRPSADAEQYMTPAPLAARMLFHAAMNGDIAGARVCDLGCGTGMLSIGAALLGAEVTAVDFDPAALAVARENAELFGVDIIFAEARIGGSDPGITADTVVMNPPFGAQKEHADRPFIDAALAIAPVCYAILNAGSIPFVAAYTKDRAEIVEIISARLELPKQFTFHTKEFLEIPVEIVHLERTP</sequence>
<name>A0ABT4IGP4_9EURY</name>
<protein>
    <recommendedName>
        <fullName evidence="2">Methyltransferase-like protein 5</fullName>
    </recommendedName>
</protein>
<keyword evidence="5" id="KW-1185">Reference proteome</keyword>
<evidence type="ECO:0000259" key="3">
    <source>
        <dbReference type="Pfam" id="PF05175"/>
    </source>
</evidence>
<dbReference type="InterPro" id="IPR029063">
    <property type="entry name" value="SAM-dependent_MTases_sf"/>
</dbReference>
<dbReference type="CDD" id="cd02440">
    <property type="entry name" value="AdoMet_MTases"/>
    <property type="match status" value="1"/>
</dbReference>
<evidence type="ECO:0000313" key="4">
    <source>
        <dbReference type="EMBL" id="MCZ0860283.1"/>
    </source>
</evidence>
<evidence type="ECO:0000256" key="2">
    <source>
        <dbReference type="ARBA" id="ARBA00041374"/>
    </source>
</evidence>
<dbReference type="InterPro" id="IPR007848">
    <property type="entry name" value="Small_mtfrase_dom"/>
</dbReference>
<comment type="similarity">
    <text evidence="1">Belongs to the methyltransferase superfamily. PrmA family.</text>
</comment>
<reference evidence="4" key="1">
    <citation type="submission" date="2022-12" db="EMBL/GenBank/DDBJ databases">
        <title>Isolation and characterisation of novel Methanocorpusculum spp. from native Australian herbivores indicates the genus is ancestrally host-associated.</title>
        <authorList>
            <person name="Volmer J.G."/>
            <person name="Soo R.M."/>
            <person name="Evans P.N."/>
            <person name="Hoedt E.C."/>
            <person name="Astorga Alsina A.L."/>
            <person name="Woodcroft B.J."/>
            <person name="Tyson G.W."/>
            <person name="Hugenholtz P."/>
            <person name="Morrison M."/>
        </authorList>
    </citation>
    <scope>NUCLEOTIDE SEQUENCE</scope>
    <source>
        <strain evidence="4">MG</strain>
    </source>
</reference>
<evidence type="ECO:0000313" key="5">
    <source>
        <dbReference type="Proteomes" id="UP001141422"/>
    </source>
</evidence>
<dbReference type="SUPFAM" id="SSF53335">
    <property type="entry name" value="S-adenosyl-L-methionine-dependent methyltransferases"/>
    <property type="match status" value="1"/>
</dbReference>
<accession>A0ABT4IGP4</accession>
<dbReference type="Pfam" id="PF05175">
    <property type="entry name" value="MTS"/>
    <property type="match status" value="1"/>
</dbReference>
<gene>
    <name evidence="4" type="ORF">O0S10_03425</name>
</gene>
<feature type="domain" description="Methyltransferase small" evidence="3">
    <location>
        <begin position="45"/>
        <end position="128"/>
    </location>
</feature>
<dbReference type="InterPro" id="IPR002052">
    <property type="entry name" value="DNA_methylase_N6_adenine_CS"/>
</dbReference>
<proteinExistence type="inferred from homology"/>
<dbReference type="EMBL" id="JAPTGB010000005">
    <property type="protein sequence ID" value="MCZ0860283.1"/>
    <property type="molecule type" value="Genomic_DNA"/>
</dbReference>